<proteinExistence type="predicted"/>
<name>A0A8J2IHS9_FUSEQ</name>
<evidence type="ECO:0000313" key="2">
    <source>
        <dbReference type="Proteomes" id="UP000693738"/>
    </source>
</evidence>
<organism evidence="1 2">
    <name type="scientific">Fusarium equiseti</name>
    <name type="common">Fusarium scirpi</name>
    <dbReference type="NCBI Taxonomy" id="61235"/>
    <lineage>
        <taxon>Eukaryota</taxon>
        <taxon>Fungi</taxon>
        <taxon>Dikarya</taxon>
        <taxon>Ascomycota</taxon>
        <taxon>Pezizomycotina</taxon>
        <taxon>Sordariomycetes</taxon>
        <taxon>Hypocreomycetidae</taxon>
        <taxon>Hypocreales</taxon>
        <taxon>Nectriaceae</taxon>
        <taxon>Fusarium</taxon>
        <taxon>Fusarium incarnatum-equiseti species complex</taxon>
    </lineage>
</organism>
<dbReference type="AlphaFoldDB" id="A0A8J2IHS9"/>
<protein>
    <submittedName>
        <fullName evidence="1">Uncharacterized protein</fullName>
    </submittedName>
</protein>
<accession>A0A8J2IHS9</accession>
<evidence type="ECO:0000313" key="1">
    <source>
        <dbReference type="EMBL" id="CAG7555887.1"/>
    </source>
</evidence>
<dbReference type="Proteomes" id="UP000693738">
    <property type="component" value="Unassembled WGS sequence"/>
</dbReference>
<reference evidence="1" key="1">
    <citation type="submission" date="2021-05" db="EMBL/GenBank/DDBJ databases">
        <authorList>
            <person name="Khan N."/>
        </authorList>
    </citation>
    <scope>NUCLEOTIDE SEQUENCE</scope>
</reference>
<sequence>MPMPTKEERWVWIDMLARIRAIYIPLAFVSSEDHPNLSTWLQVNFTSGREVSVWRGGESFMDHPTDRTAGLGVWRDATVGFGITGLIHLLSVPRQFQKYNPYSAKFIKIVGRDSIKTVPVADSYSDWFDYSWLEITKIQTGMDIEYVPRNQSNWFEEFFKNALEFGLGFIPGVGPLLSIISSLVWTAIREPDKLLGQLTLWMPTLKLAQNQVEDLRQSSIEMRKLTQERFWKAEERQAQAMLLNSTLSMRMPKASGNTVSYFKDTNRVLHCDKANYDKVLAGEEAGIVVAENGAVAA</sequence>
<dbReference type="EMBL" id="CAJSTJ010000077">
    <property type="protein sequence ID" value="CAG7555887.1"/>
    <property type="molecule type" value="Genomic_DNA"/>
</dbReference>
<gene>
    <name evidence="1" type="ORF">FEQUK3_LOCUS1617</name>
</gene>
<comment type="caution">
    <text evidence="1">The sequence shown here is derived from an EMBL/GenBank/DDBJ whole genome shotgun (WGS) entry which is preliminary data.</text>
</comment>